<evidence type="ECO:0000256" key="8">
    <source>
        <dbReference type="ARBA" id="ARBA00023136"/>
    </source>
</evidence>
<gene>
    <name evidence="10" type="ORF">CK820_G0031253</name>
</gene>
<proteinExistence type="predicted"/>
<evidence type="ECO:0000256" key="5">
    <source>
        <dbReference type="ARBA" id="ARBA00022692"/>
    </source>
</evidence>
<evidence type="ECO:0000256" key="1">
    <source>
        <dbReference type="ARBA" id="ARBA00004389"/>
    </source>
</evidence>
<keyword evidence="3" id="KW-0328">Glycosyltransferase</keyword>
<protein>
    <submittedName>
        <fullName evidence="10">ALG1 isoform 7</fullName>
    </submittedName>
</protein>
<accession>A0A2J8LAB0</accession>
<keyword evidence="5 9" id="KW-0812">Transmembrane</keyword>
<comment type="subcellular location">
    <subcellularLocation>
        <location evidence="1">Endoplasmic reticulum membrane</location>
        <topology evidence="1">Single-pass membrane protein</topology>
    </subcellularLocation>
</comment>
<sequence>MAASCLVLLAVCLLLPLLLLGGWKRWRRGRAARHVVAVVLGDVGRSPRMQYHALSLAMHGFSVTLLGFCNSKPHDELLQNNRIQIVGLTELQSLAVGPRVFQYGVKVVFQAMYLLWKLMWREPGAYIFLQVCLALLSAGSWAAFVEASSSLTGTTMATPSWVWCMAPTIPSFCWPSGTRSSLGA</sequence>
<reference evidence="10 11" key="1">
    <citation type="submission" date="2017-12" db="EMBL/GenBank/DDBJ databases">
        <title>High-resolution comparative analysis of great ape genomes.</title>
        <authorList>
            <person name="Pollen A."/>
            <person name="Hastie A."/>
            <person name="Hormozdiari F."/>
            <person name="Dougherty M."/>
            <person name="Liu R."/>
            <person name="Chaisson M."/>
            <person name="Hoppe E."/>
            <person name="Hill C."/>
            <person name="Pang A."/>
            <person name="Hillier L."/>
            <person name="Baker C."/>
            <person name="Armstrong J."/>
            <person name="Shendure J."/>
            <person name="Paten B."/>
            <person name="Wilson R."/>
            <person name="Chao H."/>
            <person name="Schneider V."/>
            <person name="Ventura M."/>
            <person name="Kronenberg Z."/>
            <person name="Murali S."/>
            <person name="Gordon D."/>
            <person name="Cantsilieris S."/>
            <person name="Munson K."/>
            <person name="Nelson B."/>
            <person name="Raja A."/>
            <person name="Underwood J."/>
            <person name="Diekhans M."/>
            <person name="Fiddes I."/>
            <person name="Haussler D."/>
            <person name="Eichler E."/>
        </authorList>
    </citation>
    <scope>NUCLEOTIDE SEQUENCE [LARGE SCALE GENOMIC DNA]</scope>
    <source>
        <strain evidence="10">Yerkes chimp pedigree #C0471</strain>
    </source>
</reference>
<evidence type="ECO:0000313" key="11">
    <source>
        <dbReference type="Proteomes" id="UP000236370"/>
    </source>
</evidence>
<organism evidence="10 11">
    <name type="scientific">Pan troglodytes</name>
    <name type="common">Chimpanzee</name>
    <dbReference type="NCBI Taxonomy" id="9598"/>
    <lineage>
        <taxon>Eukaryota</taxon>
        <taxon>Metazoa</taxon>
        <taxon>Chordata</taxon>
        <taxon>Craniata</taxon>
        <taxon>Vertebrata</taxon>
        <taxon>Euteleostomi</taxon>
        <taxon>Mammalia</taxon>
        <taxon>Eutheria</taxon>
        <taxon>Euarchontoglires</taxon>
        <taxon>Primates</taxon>
        <taxon>Haplorrhini</taxon>
        <taxon>Catarrhini</taxon>
        <taxon>Hominidae</taxon>
        <taxon>Pan</taxon>
    </lineage>
</organism>
<evidence type="ECO:0000256" key="4">
    <source>
        <dbReference type="ARBA" id="ARBA00022679"/>
    </source>
</evidence>
<dbReference type="EMBL" id="NBAG03000299">
    <property type="protein sequence ID" value="PNI44201.1"/>
    <property type="molecule type" value="Genomic_DNA"/>
</dbReference>
<comment type="pathway">
    <text evidence="2">Protein modification; protein glycosylation.</text>
</comment>
<evidence type="ECO:0000256" key="6">
    <source>
        <dbReference type="ARBA" id="ARBA00022824"/>
    </source>
</evidence>
<comment type="caution">
    <text evidence="10">The sequence shown here is derived from an EMBL/GenBank/DDBJ whole genome shotgun (WGS) entry which is preliminary data.</text>
</comment>
<dbReference type="PANTHER" id="PTHR13036">
    <property type="entry name" value="BETA1,4 MANNOSYLTRANSFERASE"/>
    <property type="match status" value="1"/>
</dbReference>
<dbReference type="Proteomes" id="UP000236370">
    <property type="component" value="Unassembled WGS sequence"/>
</dbReference>
<keyword evidence="6" id="KW-0256">Endoplasmic reticulum</keyword>
<feature type="transmembrane region" description="Helical" evidence="9">
    <location>
        <begin position="6"/>
        <end position="23"/>
    </location>
</feature>
<evidence type="ECO:0000256" key="7">
    <source>
        <dbReference type="ARBA" id="ARBA00022989"/>
    </source>
</evidence>
<evidence type="ECO:0000256" key="2">
    <source>
        <dbReference type="ARBA" id="ARBA00004922"/>
    </source>
</evidence>
<feature type="transmembrane region" description="Helical" evidence="9">
    <location>
        <begin position="125"/>
        <end position="144"/>
    </location>
</feature>
<evidence type="ECO:0000256" key="3">
    <source>
        <dbReference type="ARBA" id="ARBA00022676"/>
    </source>
</evidence>
<keyword evidence="4" id="KW-0808">Transferase</keyword>
<dbReference type="AlphaFoldDB" id="A0A2J8LAB0"/>
<dbReference type="GO" id="GO:0000030">
    <property type="term" value="F:mannosyltransferase activity"/>
    <property type="evidence" value="ECO:0007669"/>
    <property type="project" value="InterPro"/>
</dbReference>
<evidence type="ECO:0000313" key="10">
    <source>
        <dbReference type="EMBL" id="PNI44201.1"/>
    </source>
</evidence>
<keyword evidence="8 9" id="KW-0472">Membrane</keyword>
<evidence type="ECO:0000256" key="9">
    <source>
        <dbReference type="SAM" id="Phobius"/>
    </source>
</evidence>
<dbReference type="InterPro" id="IPR026051">
    <property type="entry name" value="ALG1-like"/>
</dbReference>
<keyword evidence="7 9" id="KW-1133">Transmembrane helix</keyword>
<name>A0A2J8LAB0_PANTR</name>
<feature type="non-terminal residue" evidence="10">
    <location>
        <position position="184"/>
    </location>
</feature>
<dbReference type="GO" id="GO:0005789">
    <property type="term" value="C:endoplasmic reticulum membrane"/>
    <property type="evidence" value="ECO:0007669"/>
    <property type="project" value="UniProtKB-SubCell"/>
</dbReference>
<dbReference type="PANTHER" id="PTHR13036:SF0">
    <property type="entry name" value="CHITOBIOSYLDIPHOSPHODOLICHOL BETA-MANNOSYLTRANSFERASE"/>
    <property type="match status" value="1"/>
</dbReference>